<keyword evidence="8 15" id="KW-0645">Protease</keyword>
<comment type="similarity">
    <text evidence="3 15">Belongs to the peptidase M49 family.</text>
</comment>
<feature type="binding site" evidence="17">
    <location>
        <position position="512"/>
    </location>
    <ligand>
        <name>Zn(2+)</name>
        <dbReference type="ChEBI" id="CHEBI:29105"/>
        <note>catalytic</note>
    </ligand>
</feature>
<evidence type="ECO:0000313" key="18">
    <source>
        <dbReference type="EMBL" id="ORY49299.1"/>
    </source>
</evidence>
<evidence type="ECO:0000313" key="19">
    <source>
        <dbReference type="Proteomes" id="UP000193467"/>
    </source>
</evidence>
<evidence type="ECO:0000256" key="6">
    <source>
        <dbReference type="ARBA" id="ARBA00022438"/>
    </source>
</evidence>
<evidence type="ECO:0000256" key="11">
    <source>
        <dbReference type="ARBA" id="ARBA00022833"/>
    </source>
</evidence>
<proteinExistence type="inferred from homology"/>
<dbReference type="PANTHER" id="PTHR23422">
    <property type="entry name" value="DIPEPTIDYL PEPTIDASE III-RELATED"/>
    <property type="match status" value="1"/>
</dbReference>
<dbReference type="GO" id="GO:0008239">
    <property type="term" value="F:dipeptidyl-peptidase activity"/>
    <property type="evidence" value="ECO:0007669"/>
    <property type="project" value="UniProtKB-UniRule"/>
</dbReference>
<dbReference type="InParanoid" id="A0A1Y2CQI1"/>
<evidence type="ECO:0000256" key="12">
    <source>
        <dbReference type="ARBA" id="ARBA00023049"/>
    </source>
</evidence>
<dbReference type="Proteomes" id="UP000193467">
    <property type="component" value="Unassembled WGS sequence"/>
</dbReference>
<evidence type="ECO:0000256" key="2">
    <source>
        <dbReference type="ARBA" id="ARBA00004496"/>
    </source>
</evidence>
<evidence type="ECO:0000256" key="1">
    <source>
        <dbReference type="ARBA" id="ARBA00001336"/>
    </source>
</evidence>
<dbReference type="Gene3D" id="3.30.540.30">
    <property type="match status" value="3"/>
</dbReference>
<dbReference type="PANTHER" id="PTHR23422:SF11">
    <property type="entry name" value="DIPEPTIDYL PEPTIDASE 3"/>
    <property type="match status" value="1"/>
</dbReference>
<name>A0A1Y2CQI1_9BASI</name>
<keyword evidence="12 15" id="KW-0482">Metalloprotease</keyword>
<evidence type="ECO:0000256" key="8">
    <source>
        <dbReference type="ARBA" id="ARBA00022670"/>
    </source>
</evidence>
<keyword evidence="19" id="KW-1185">Reference proteome</keyword>
<gene>
    <name evidence="18" type="ORF">BCR35DRAFT_272629</name>
</gene>
<evidence type="ECO:0000256" key="14">
    <source>
        <dbReference type="ARBA" id="ARBA00032119"/>
    </source>
</evidence>
<keyword evidence="7 15" id="KW-0963">Cytoplasm</keyword>
<reference evidence="18 19" key="1">
    <citation type="submission" date="2016-07" db="EMBL/GenBank/DDBJ databases">
        <title>Pervasive Adenine N6-methylation of Active Genes in Fungi.</title>
        <authorList>
            <consortium name="DOE Joint Genome Institute"/>
            <person name="Mondo S.J."/>
            <person name="Dannebaum R.O."/>
            <person name="Kuo R.C."/>
            <person name="Labutti K."/>
            <person name="Haridas S."/>
            <person name="Kuo A."/>
            <person name="Salamov A."/>
            <person name="Ahrendt S.R."/>
            <person name="Lipzen A."/>
            <person name="Sullivan W."/>
            <person name="Andreopoulos W.B."/>
            <person name="Clum A."/>
            <person name="Lindquist E."/>
            <person name="Daum C."/>
            <person name="Ramamoorthy G.K."/>
            <person name="Gryganskyi A."/>
            <person name="Culley D."/>
            <person name="Magnuson J.K."/>
            <person name="James T.Y."/>
            <person name="O'Malley M.A."/>
            <person name="Stajich J.E."/>
            <person name="Spatafora J.W."/>
            <person name="Visel A."/>
            <person name="Grigoriev I.V."/>
        </authorList>
    </citation>
    <scope>NUCLEOTIDE SEQUENCE [LARGE SCALE GENOMIC DNA]</scope>
    <source>
        <strain evidence="18 19">62-1032</strain>
    </source>
</reference>
<keyword evidence="11 15" id="KW-0862">Zinc</keyword>
<protein>
    <recommendedName>
        <fullName evidence="5 15">Dipeptidyl peptidase 3</fullName>
        <ecNumber evidence="4 15">3.4.14.4</ecNumber>
    </recommendedName>
    <alternativeName>
        <fullName evidence="13 15">Dipeptidyl aminopeptidase III</fullName>
    </alternativeName>
    <alternativeName>
        <fullName evidence="14 15">Dipeptidyl peptidase III</fullName>
    </alternativeName>
</protein>
<organism evidence="18 19">
    <name type="scientific">Leucosporidium creatinivorum</name>
    <dbReference type="NCBI Taxonomy" id="106004"/>
    <lineage>
        <taxon>Eukaryota</taxon>
        <taxon>Fungi</taxon>
        <taxon>Dikarya</taxon>
        <taxon>Basidiomycota</taxon>
        <taxon>Pucciniomycotina</taxon>
        <taxon>Microbotryomycetes</taxon>
        <taxon>Leucosporidiales</taxon>
        <taxon>Leucosporidium</taxon>
    </lineage>
</organism>
<sequence>MSSTTSRAQLAAQERYLADREPPVCSLNIKDAFAGLTKEEKLYSHHLSEACWAGARIIMRQTSFKSETIFDLLIASFSSKADPAKLANLEEQKQRSGVSDEDWQGVLAYAAQVLSNLANFKSFGATKFVPRIPESAFEAVVAASERQDAALPLWNSVKEEIYALTPESKLTIGKPSDGHLSSYYPSDPAPSDAEVDEVQALCDAAGVSTLNTRLSKQSESVLTLHIASTSSELPPTYPAALVSTSLGFTVKLEGGDYAECLKKVNRSLTEAAKHAEDKNRSAMLVDYEESFKTGDIEAHKDGSRKWVKDQGPVVENYIGFIESYVDPFGGRAEWEGFVAIVDKQRSLKYNTLVDKAPELIKDLPWGADFEVPTFQRPDFTALDILSFATGGIPAGINIPNYHDVRENDGFKNVSLQNILSAKAKNEISTFISPEELEAHDKWADKAFEVQVCNHELLGHGTGRLLQESSDGTLNFDPKTLLNPLTGKPITSWYKQGETYGSRIGPVSSSMEECRAESVALYLVHNRDILEIFDYKTKEDVEDLIYFTFLVMARAGVRALEWYNPDTKKHGQAHMEARLGITNWLIQHGLASVEEVRNDRGELVDAYARVDRSLVLEKGKEVMGELLVNIQTYKSTGDGKGATDFYKKLTTPSSHWVNDLRPLVLSKKLPRKVFVQPVTSVVDGEVLLKEYPVTVEGVIESFVERGL</sequence>
<dbReference type="GO" id="GO:0046872">
    <property type="term" value="F:metal ion binding"/>
    <property type="evidence" value="ECO:0007669"/>
    <property type="project" value="UniProtKB-KW"/>
</dbReference>
<keyword evidence="6 15" id="KW-0031">Aminopeptidase</keyword>
<evidence type="ECO:0000256" key="9">
    <source>
        <dbReference type="ARBA" id="ARBA00022723"/>
    </source>
</evidence>
<evidence type="ECO:0000256" key="16">
    <source>
        <dbReference type="PIRSR" id="PIRSR007828-1"/>
    </source>
</evidence>
<dbReference type="GO" id="GO:0005737">
    <property type="term" value="C:cytoplasm"/>
    <property type="evidence" value="ECO:0007669"/>
    <property type="project" value="UniProtKB-SubCell"/>
</dbReference>
<keyword evidence="9 15" id="KW-0479">Metal-binding</keyword>
<feature type="binding site" evidence="17">
    <location>
        <position position="454"/>
    </location>
    <ligand>
        <name>Zn(2+)</name>
        <dbReference type="ChEBI" id="CHEBI:29105"/>
        <note>catalytic</note>
    </ligand>
</feature>
<evidence type="ECO:0000256" key="3">
    <source>
        <dbReference type="ARBA" id="ARBA00010200"/>
    </source>
</evidence>
<evidence type="ECO:0000256" key="5">
    <source>
        <dbReference type="ARBA" id="ARBA00014713"/>
    </source>
</evidence>
<evidence type="ECO:0000256" key="15">
    <source>
        <dbReference type="PIRNR" id="PIRNR007828"/>
    </source>
</evidence>
<dbReference type="EC" id="3.4.14.4" evidence="4 15"/>
<evidence type="ECO:0000256" key="4">
    <source>
        <dbReference type="ARBA" id="ARBA00012063"/>
    </source>
</evidence>
<dbReference type="EMBL" id="MCGR01000112">
    <property type="protein sequence ID" value="ORY49299.1"/>
    <property type="molecule type" value="Genomic_DNA"/>
</dbReference>
<dbReference type="GO" id="GO:0004177">
    <property type="term" value="F:aminopeptidase activity"/>
    <property type="evidence" value="ECO:0007669"/>
    <property type="project" value="UniProtKB-KW"/>
</dbReference>
<dbReference type="GO" id="GO:0006508">
    <property type="term" value="P:proteolysis"/>
    <property type="evidence" value="ECO:0007669"/>
    <property type="project" value="UniProtKB-KW"/>
</dbReference>
<feature type="binding site" evidence="17">
    <location>
        <position position="459"/>
    </location>
    <ligand>
        <name>Zn(2+)</name>
        <dbReference type="ChEBI" id="CHEBI:29105"/>
        <note>catalytic</note>
    </ligand>
</feature>
<evidence type="ECO:0000256" key="10">
    <source>
        <dbReference type="ARBA" id="ARBA00022801"/>
    </source>
</evidence>
<accession>A0A1Y2CQI1</accession>
<dbReference type="GO" id="GO:0008235">
    <property type="term" value="F:metalloexopeptidase activity"/>
    <property type="evidence" value="ECO:0007669"/>
    <property type="project" value="InterPro"/>
</dbReference>
<feature type="active site" evidence="16">
    <location>
        <position position="455"/>
    </location>
</feature>
<dbReference type="FunFam" id="3.30.540.30:FF:000001">
    <property type="entry name" value="Dipeptidyl peptidase 3"/>
    <property type="match status" value="1"/>
</dbReference>
<comment type="subcellular location">
    <subcellularLocation>
        <location evidence="2">Cytoplasm</location>
    </subcellularLocation>
</comment>
<dbReference type="Pfam" id="PF03571">
    <property type="entry name" value="Peptidase_M49"/>
    <property type="match status" value="1"/>
</dbReference>
<dbReference type="PIRSF" id="PIRSF007828">
    <property type="entry name" value="Dipeptidyl-peptidase_III"/>
    <property type="match status" value="1"/>
</dbReference>
<dbReference type="InterPro" id="IPR039461">
    <property type="entry name" value="Peptidase_M49"/>
</dbReference>
<keyword evidence="10 15" id="KW-0378">Hydrolase</keyword>
<comment type="catalytic activity">
    <reaction evidence="1 15">
        <text>Release of an N-terminal dipeptide from a peptide comprising four or more residues, with broad specificity. Also acts on dipeptidyl 2-naphthylamides.</text>
        <dbReference type="EC" id="3.4.14.4"/>
    </reaction>
</comment>
<evidence type="ECO:0000256" key="7">
    <source>
        <dbReference type="ARBA" id="ARBA00022490"/>
    </source>
</evidence>
<dbReference type="AlphaFoldDB" id="A0A1Y2CQI1"/>
<evidence type="ECO:0000256" key="17">
    <source>
        <dbReference type="PIRSR" id="PIRSR007828-2"/>
    </source>
</evidence>
<evidence type="ECO:0000256" key="13">
    <source>
        <dbReference type="ARBA" id="ARBA00031288"/>
    </source>
</evidence>
<dbReference type="OrthoDB" id="4694525at2759"/>
<comment type="cofactor">
    <cofactor evidence="15 17">
        <name>Zn(2+)</name>
        <dbReference type="ChEBI" id="CHEBI:29105"/>
    </cofactor>
    <text evidence="15 17">Binds 1 zinc ion per subunit.</text>
</comment>
<dbReference type="FunFam" id="3.30.540.30:FF:000002">
    <property type="entry name" value="Dipeptidyl peptidase 3"/>
    <property type="match status" value="1"/>
</dbReference>
<dbReference type="STRING" id="106004.A0A1Y2CQI1"/>
<comment type="caution">
    <text evidence="18">The sequence shown here is derived from an EMBL/GenBank/DDBJ whole genome shotgun (WGS) entry which is preliminary data.</text>
</comment>
<dbReference type="InterPro" id="IPR005317">
    <property type="entry name" value="Dipeptidyl-peptase3"/>
</dbReference>